<feature type="region of interest" description="Disordered" evidence="1">
    <location>
        <begin position="100"/>
        <end position="129"/>
    </location>
</feature>
<feature type="region of interest" description="Disordered" evidence="1">
    <location>
        <begin position="1"/>
        <end position="80"/>
    </location>
</feature>
<dbReference type="EMBL" id="BBTG02000001">
    <property type="protein sequence ID" value="GAO17539.1"/>
    <property type="molecule type" value="Genomic_DNA"/>
</dbReference>
<sequence length="230" mass="25217">MASTAAQDEYDDLIAKNSARESLHPEDRVEATDSSSREDELDEETAHRNAKIEAAMRTSTTTTAAELRLPPASFDSGRSTGVKGVIADARSFETARNVLGGVAQSTQSTQGGAGGKSESETDSDGHSLDASGEEAFLRQWRETRRQELETETNRAVRTRRTSPSMRVYGRMEEVHYEDIEFDNAAVPALLAYRNQGDLFANLTGIIEMMPDEEPVGTPSLTTLLEKHHVL</sequence>
<organism evidence="2 3">
    <name type="scientific">Ustilaginoidea virens</name>
    <name type="common">Rice false smut fungus</name>
    <name type="synonym">Villosiclava virens</name>
    <dbReference type="NCBI Taxonomy" id="1159556"/>
    <lineage>
        <taxon>Eukaryota</taxon>
        <taxon>Fungi</taxon>
        <taxon>Dikarya</taxon>
        <taxon>Ascomycota</taxon>
        <taxon>Pezizomycotina</taxon>
        <taxon>Sordariomycetes</taxon>
        <taxon>Hypocreomycetidae</taxon>
        <taxon>Hypocreales</taxon>
        <taxon>Clavicipitaceae</taxon>
        <taxon>Ustilaginoidea</taxon>
    </lineage>
</organism>
<dbReference type="PANTHER" id="PTHR46052:SF1">
    <property type="entry name" value="PHOSDUCIN-LIKE PROTEIN"/>
    <property type="match status" value="1"/>
</dbReference>
<dbReference type="InterPro" id="IPR051499">
    <property type="entry name" value="Phosducin-like_reg"/>
</dbReference>
<name>A0A1B5L259_USTVR</name>
<evidence type="ECO:0000313" key="3">
    <source>
        <dbReference type="Proteomes" id="UP000054053"/>
    </source>
</evidence>
<dbReference type="AlphaFoldDB" id="A0A1B5L259"/>
<protein>
    <recommendedName>
        <fullName evidence="4">Phosducin thioredoxin-like domain-containing protein</fullName>
    </recommendedName>
</protein>
<dbReference type="InterPro" id="IPR036249">
    <property type="entry name" value="Thioredoxin-like_sf"/>
</dbReference>
<feature type="compositionally biased region" description="Low complexity" evidence="1">
    <location>
        <begin position="55"/>
        <end position="65"/>
    </location>
</feature>
<evidence type="ECO:0000313" key="2">
    <source>
        <dbReference type="EMBL" id="GAO17539.1"/>
    </source>
</evidence>
<gene>
    <name evidence="2" type="ORF">UVI_02003070</name>
</gene>
<evidence type="ECO:0008006" key="4">
    <source>
        <dbReference type="Google" id="ProtNLM"/>
    </source>
</evidence>
<accession>A0A1B5L259</accession>
<comment type="caution">
    <text evidence="2">The sequence shown here is derived from an EMBL/GenBank/DDBJ whole genome shotgun (WGS) entry which is preliminary data.</text>
</comment>
<evidence type="ECO:0000256" key="1">
    <source>
        <dbReference type="SAM" id="MobiDB-lite"/>
    </source>
</evidence>
<feature type="compositionally biased region" description="Basic and acidic residues" evidence="1">
    <location>
        <begin position="117"/>
        <end position="127"/>
    </location>
</feature>
<proteinExistence type="predicted"/>
<dbReference type="Proteomes" id="UP000054053">
    <property type="component" value="Unassembled WGS sequence"/>
</dbReference>
<feature type="compositionally biased region" description="Basic and acidic residues" evidence="1">
    <location>
        <begin position="18"/>
        <end position="51"/>
    </location>
</feature>
<reference evidence="3" key="1">
    <citation type="journal article" date="2016" name="Genome Announc.">
        <title>Genome sequence of Ustilaginoidea virens IPU010, a rice pathogenic fungus causing false smut.</title>
        <authorList>
            <person name="Kumagai T."/>
            <person name="Ishii T."/>
            <person name="Terai G."/>
            <person name="Umemura M."/>
            <person name="Machida M."/>
            <person name="Asai K."/>
        </authorList>
    </citation>
    <scope>NUCLEOTIDE SEQUENCE [LARGE SCALE GENOMIC DNA]</scope>
    <source>
        <strain evidence="3">IPU010</strain>
    </source>
</reference>
<dbReference type="Gene3D" id="3.40.30.10">
    <property type="entry name" value="Glutaredoxin"/>
    <property type="match status" value="1"/>
</dbReference>
<dbReference type="SUPFAM" id="SSF52833">
    <property type="entry name" value="Thioredoxin-like"/>
    <property type="match status" value="1"/>
</dbReference>
<dbReference type="PANTHER" id="PTHR46052">
    <property type="entry name" value="PHOSDUCIN-LIKE PROTEIN"/>
    <property type="match status" value="1"/>
</dbReference>